<dbReference type="KEGG" id="asha:G8E00_11875"/>
<feature type="compositionally biased region" description="Low complexity" evidence="1">
    <location>
        <begin position="36"/>
        <end position="51"/>
    </location>
</feature>
<feature type="region of interest" description="Disordered" evidence="1">
    <location>
        <begin position="20"/>
        <end position="58"/>
    </location>
</feature>
<reference evidence="3 4" key="1">
    <citation type="submission" date="2020-03" db="EMBL/GenBank/DDBJ databases">
        <authorList>
            <person name="Zhu W."/>
        </authorList>
    </citation>
    <scope>NUCLEOTIDE SEQUENCE [LARGE SCALE GENOMIC DNA]</scope>
    <source>
        <strain evidence="3 4">323-1</strain>
    </source>
</reference>
<gene>
    <name evidence="3" type="ORF">G8E00_11875</name>
</gene>
<dbReference type="EMBL" id="CP049801">
    <property type="protein sequence ID" value="QIO06597.1"/>
    <property type="molecule type" value="Genomic_DNA"/>
</dbReference>
<dbReference type="PROSITE" id="PS51257">
    <property type="entry name" value="PROKAR_LIPOPROTEIN"/>
    <property type="match status" value="1"/>
</dbReference>
<dbReference type="Gene3D" id="2.40.128.640">
    <property type="match status" value="1"/>
</dbReference>
<sequence length="166" mass="17865">MKKTTLTLALLAIILSACSKPKPENSTESTPPNEVTATQPAAPETPASSSALVVGENTENSLDWNGEYEGVLPCADCEGIKTELELKNDKTYELSEEYLGKGKGNEHKVKGTFKFDSENSSIIVLDQAGDNRKYFIGEGFAEARAVETGEAITGPLAAHYKLKKQP</sequence>
<evidence type="ECO:0000256" key="2">
    <source>
        <dbReference type="SAM" id="SignalP"/>
    </source>
</evidence>
<dbReference type="RefSeq" id="WP_166010435.1">
    <property type="nucleotide sequence ID" value="NZ_CP049801.1"/>
</dbReference>
<feature type="compositionally biased region" description="Polar residues" evidence="1">
    <location>
        <begin position="24"/>
        <end position="35"/>
    </location>
</feature>
<evidence type="ECO:0000313" key="3">
    <source>
        <dbReference type="EMBL" id="QIO06597.1"/>
    </source>
</evidence>
<feature type="chain" id="PRO_5026206716" evidence="2">
    <location>
        <begin position="20"/>
        <end position="166"/>
    </location>
</feature>
<feature type="signal peptide" evidence="2">
    <location>
        <begin position="1"/>
        <end position="19"/>
    </location>
</feature>
<protein>
    <submittedName>
        <fullName evidence="3">Copper resistance protein NlpE</fullName>
    </submittedName>
</protein>
<dbReference type="Proteomes" id="UP000502297">
    <property type="component" value="Chromosome"/>
</dbReference>
<keyword evidence="4" id="KW-1185">Reference proteome</keyword>
<dbReference type="AlphaFoldDB" id="A0A6G8RXH1"/>
<name>A0A6G8RXH1_9GAMM</name>
<evidence type="ECO:0000256" key="1">
    <source>
        <dbReference type="SAM" id="MobiDB-lite"/>
    </source>
</evidence>
<dbReference type="InterPro" id="IPR007298">
    <property type="entry name" value="Cu-R_lipoprotein_NlpE"/>
</dbReference>
<proteinExistence type="predicted"/>
<accession>A0A6G8RXH1</accession>
<keyword evidence="2" id="KW-0732">Signal</keyword>
<organism evidence="3 4">
    <name type="scientific">Acinetobacter shaoyimingii</name>
    <dbReference type="NCBI Taxonomy" id="2715164"/>
    <lineage>
        <taxon>Bacteria</taxon>
        <taxon>Pseudomonadati</taxon>
        <taxon>Pseudomonadota</taxon>
        <taxon>Gammaproteobacteria</taxon>
        <taxon>Moraxellales</taxon>
        <taxon>Moraxellaceae</taxon>
        <taxon>Acinetobacter</taxon>
    </lineage>
</organism>
<dbReference type="Pfam" id="PF04170">
    <property type="entry name" value="NlpE"/>
    <property type="match status" value="1"/>
</dbReference>
<evidence type="ECO:0000313" key="4">
    <source>
        <dbReference type="Proteomes" id="UP000502297"/>
    </source>
</evidence>